<name>A0A4R6XXZ5_9GAMM</name>
<dbReference type="Proteomes" id="UP000295724">
    <property type="component" value="Unassembled WGS sequence"/>
</dbReference>
<feature type="domain" description="DUF4097" evidence="2">
    <location>
        <begin position="152"/>
        <end position="233"/>
    </location>
</feature>
<evidence type="ECO:0000313" key="3">
    <source>
        <dbReference type="EMBL" id="TDR22583.1"/>
    </source>
</evidence>
<organism evidence="3 4">
    <name type="scientific">Marinicella litoralis</name>
    <dbReference type="NCBI Taxonomy" id="644220"/>
    <lineage>
        <taxon>Bacteria</taxon>
        <taxon>Pseudomonadati</taxon>
        <taxon>Pseudomonadota</taxon>
        <taxon>Gammaproteobacteria</taxon>
        <taxon>Lysobacterales</taxon>
        <taxon>Marinicellaceae</taxon>
        <taxon>Marinicella</taxon>
    </lineage>
</organism>
<comment type="caution">
    <text evidence="3">The sequence shown here is derived from an EMBL/GenBank/DDBJ whole genome shotgun (WGS) entry which is preliminary data.</text>
</comment>
<gene>
    <name evidence="3" type="ORF">C8D91_1075</name>
</gene>
<protein>
    <recommendedName>
        <fullName evidence="2">DUF4097 domain-containing protein</fullName>
    </recommendedName>
</protein>
<feature type="chain" id="PRO_5020251641" description="DUF4097 domain-containing protein" evidence="1">
    <location>
        <begin position="26"/>
        <end position="279"/>
    </location>
</feature>
<sequence>MMNNKQLIMAFITSAAVLFSATSMAQDNEMFTEEMVIPLSDPSRTGTLEVHQIYGGIKVTGYDGNEVVVLAKQEKMQTVSQMKNGLRKIQNNSMALMVEESNNHVEINAQNHNGGSKNSMNLEVKVPRNFNLKLWSINDGSTWVDNINGEIEISNINNDITLNQVSGSAVVDSVNGEIKASFKQITVGSQLAFTSFNGNVDISLPNDVQADFKLKTTSGEILTGFDIDFKTSQPVIQKDSTQKSYKVKLEKWVTGSANGGGTEITLKSHSGDLILRAQD</sequence>
<evidence type="ECO:0000313" key="4">
    <source>
        <dbReference type="Proteomes" id="UP000295724"/>
    </source>
</evidence>
<evidence type="ECO:0000256" key="1">
    <source>
        <dbReference type="SAM" id="SignalP"/>
    </source>
</evidence>
<dbReference type="InterPro" id="IPR025164">
    <property type="entry name" value="Toastrack_DUF4097"/>
</dbReference>
<feature type="signal peptide" evidence="1">
    <location>
        <begin position="1"/>
        <end position="25"/>
    </location>
</feature>
<evidence type="ECO:0000259" key="2">
    <source>
        <dbReference type="Pfam" id="PF13349"/>
    </source>
</evidence>
<dbReference type="AlphaFoldDB" id="A0A4R6XXZ5"/>
<keyword evidence="1" id="KW-0732">Signal</keyword>
<dbReference type="Pfam" id="PF13349">
    <property type="entry name" value="DUF4097"/>
    <property type="match status" value="1"/>
</dbReference>
<dbReference type="EMBL" id="SNZB01000002">
    <property type="protein sequence ID" value="TDR22583.1"/>
    <property type="molecule type" value="Genomic_DNA"/>
</dbReference>
<keyword evidence="4" id="KW-1185">Reference proteome</keyword>
<proteinExistence type="predicted"/>
<reference evidence="3 4" key="1">
    <citation type="submission" date="2019-03" db="EMBL/GenBank/DDBJ databases">
        <title>Genomic Encyclopedia of Type Strains, Phase IV (KMG-IV): sequencing the most valuable type-strain genomes for metagenomic binning, comparative biology and taxonomic classification.</title>
        <authorList>
            <person name="Goeker M."/>
        </authorList>
    </citation>
    <scope>NUCLEOTIDE SEQUENCE [LARGE SCALE GENOMIC DNA]</scope>
    <source>
        <strain evidence="3 4">DSM 25488</strain>
    </source>
</reference>
<accession>A0A4R6XXZ5</accession>